<protein>
    <submittedName>
        <fullName evidence="2">Chain length determinant protein</fullName>
    </submittedName>
</protein>
<dbReference type="PANTHER" id="PTHR32309:SF13">
    <property type="entry name" value="FERRIC ENTEROBACTIN TRANSPORT PROTEIN FEPE"/>
    <property type="match status" value="1"/>
</dbReference>
<dbReference type="AlphaFoldDB" id="E7RRH4"/>
<keyword evidence="1" id="KW-0472">Membrane</keyword>
<gene>
    <name evidence="2" type="ORF">HMPREF0663_11775</name>
</gene>
<feature type="transmembrane region" description="Helical" evidence="1">
    <location>
        <begin position="310"/>
        <end position="331"/>
    </location>
</feature>
<dbReference type="Proteomes" id="UP000005580">
    <property type="component" value="Unassembled WGS sequence"/>
</dbReference>
<reference evidence="2" key="1">
    <citation type="submission" date="2011-01" db="EMBL/GenBank/DDBJ databases">
        <authorList>
            <person name="Muzny D."/>
            <person name="Qin X."/>
            <person name="Buhay C."/>
            <person name="Dugan-Rocha S."/>
            <person name="Ding Y."/>
            <person name="Chen G."/>
            <person name="Hawes A."/>
            <person name="Holder M."/>
            <person name="Jhangiani S."/>
            <person name="Johnson A."/>
            <person name="Khan Z."/>
            <person name="Li Z."/>
            <person name="Liu W."/>
            <person name="Liu X."/>
            <person name="Perez L."/>
            <person name="Shen H."/>
            <person name="Wang Q."/>
            <person name="Watt J."/>
            <person name="Xi L."/>
            <person name="Xin Y."/>
            <person name="Zhou J."/>
            <person name="Deng J."/>
            <person name="Jiang H."/>
            <person name="Liu Y."/>
            <person name="Qu J."/>
            <person name="Song X.-Z."/>
            <person name="Zhang L."/>
            <person name="Villasana D."/>
            <person name="Johnson A."/>
            <person name="Liu J."/>
            <person name="Liyanage D."/>
            <person name="Lorensuhewa L."/>
            <person name="Robinson T."/>
            <person name="Song A."/>
            <person name="Song B.-B."/>
            <person name="Dinh H."/>
            <person name="Thornton R."/>
            <person name="Coyle M."/>
            <person name="Francisco L."/>
            <person name="Jackson L."/>
            <person name="Javaid M."/>
            <person name="Korchina V."/>
            <person name="Kovar C."/>
            <person name="Mata R."/>
            <person name="Mathew T."/>
            <person name="Ngo R."/>
            <person name="Nguyen L."/>
            <person name="Nguyen N."/>
            <person name="Okwuonu G."/>
            <person name="Ongeri F."/>
            <person name="Pham C."/>
            <person name="Simmons D."/>
            <person name="Wilczek-Boney K."/>
            <person name="Hale W."/>
            <person name="Jakkamsetti A."/>
            <person name="Pham P."/>
            <person name="Ruth R."/>
            <person name="San Lucas F."/>
            <person name="Warren J."/>
            <person name="Zhang J."/>
            <person name="Zhao Z."/>
            <person name="Zhou C."/>
            <person name="Zhu D."/>
            <person name="Lee S."/>
            <person name="Bess C."/>
            <person name="Blankenburg K."/>
            <person name="Forbes L."/>
            <person name="Fu Q."/>
            <person name="Gubbala S."/>
            <person name="Hirani K."/>
            <person name="Jayaseelan J.C."/>
            <person name="Lara F."/>
            <person name="Munidasa M."/>
            <person name="Palculict T."/>
            <person name="Patil S."/>
            <person name="Pu L.-L."/>
            <person name="Saada N."/>
            <person name="Tang L."/>
            <person name="Weissenberger G."/>
            <person name="Zhu Y."/>
            <person name="Hemphill L."/>
            <person name="Shang Y."/>
            <person name="Youmans B."/>
            <person name="Ayvaz T."/>
            <person name="Ross M."/>
            <person name="Santibanez J."/>
            <person name="Aqrawi P."/>
            <person name="Gross S."/>
            <person name="Joshi V."/>
            <person name="Fowler G."/>
            <person name="Nazareth L."/>
            <person name="Reid J."/>
            <person name="Worley K."/>
            <person name="Petrosino J."/>
            <person name="Highlander S."/>
            <person name="Gibbs R."/>
        </authorList>
    </citation>
    <scope>NUCLEOTIDE SEQUENCE [LARGE SCALE GENOMIC DNA]</scope>
    <source>
        <strain evidence="2">ATCC 33269</strain>
    </source>
</reference>
<comment type="caution">
    <text evidence="2">The sequence shown here is derived from an EMBL/GenBank/DDBJ whole genome shotgun (WGS) entry which is preliminary data.</text>
</comment>
<dbReference type="EMBL" id="AEPE02000005">
    <property type="protein sequence ID" value="EFZ36862.1"/>
    <property type="molecule type" value="Genomic_DNA"/>
</dbReference>
<dbReference type="GO" id="GO:0005886">
    <property type="term" value="C:plasma membrane"/>
    <property type="evidence" value="ECO:0007669"/>
    <property type="project" value="TreeGrafter"/>
</dbReference>
<dbReference type="InterPro" id="IPR050445">
    <property type="entry name" value="Bact_polysacc_biosynth/exp"/>
</dbReference>
<keyword evidence="1" id="KW-0812">Transmembrane</keyword>
<dbReference type="GO" id="GO:0004713">
    <property type="term" value="F:protein tyrosine kinase activity"/>
    <property type="evidence" value="ECO:0007669"/>
    <property type="project" value="TreeGrafter"/>
</dbReference>
<sequence>MRTVSKINKSMDKENTFQKNNSTSLWSILKKNKTSYFITIALCILIDIILCLSMPKMYASQIKISDEPKETDILIGLSNFAALVNKGVIPSLQEKGINNPEVYPYFLSSQEFAIKISQTNIKKYNYNLFYHIKKTHKATIIEWFYEKIMGTEINDYMRIIKIIQNNIKYSITPFNHTITIQYTDKNPIVAYTIVISIQKQLQKRLADQKYDLNKKRLINATRERKDAGIIYHRLQKSYANLIETNTDPTLPSIITKLNQLREERDHAFELYQKACTKEQRYKFLSIKNTPTFSIIRKPYIPLKPISPKPIPYFFTILSVGFIITTWKILLLEKLKYKRTNQ</sequence>
<feature type="transmembrane region" description="Helical" evidence="1">
    <location>
        <begin position="36"/>
        <end position="55"/>
    </location>
</feature>
<proteinExistence type="predicted"/>
<keyword evidence="1" id="KW-1133">Transmembrane helix</keyword>
<accession>E7RRH4</accession>
<name>E7RRH4_9BACT</name>
<dbReference type="eggNOG" id="COG3206">
    <property type="taxonomic scope" value="Bacteria"/>
</dbReference>
<dbReference type="PANTHER" id="PTHR32309">
    <property type="entry name" value="TYROSINE-PROTEIN KINASE"/>
    <property type="match status" value="1"/>
</dbReference>
<dbReference type="HOGENOM" id="CLU_813439_0_0_10"/>
<evidence type="ECO:0000313" key="2">
    <source>
        <dbReference type="EMBL" id="EFZ36862.1"/>
    </source>
</evidence>
<evidence type="ECO:0000256" key="1">
    <source>
        <dbReference type="SAM" id="Phobius"/>
    </source>
</evidence>
<evidence type="ECO:0000313" key="3">
    <source>
        <dbReference type="Proteomes" id="UP000005580"/>
    </source>
</evidence>
<dbReference type="STRING" id="28134.SAMN05444288_1414"/>
<organism evidence="2 3">
    <name type="scientific">Hoylesella oralis ATCC 33269</name>
    <dbReference type="NCBI Taxonomy" id="873533"/>
    <lineage>
        <taxon>Bacteria</taxon>
        <taxon>Pseudomonadati</taxon>
        <taxon>Bacteroidota</taxon>
        <taxon>Bacteroidia</taxon>
        <taxon>Bacteroidales</taxon>
        <taxon>Prevotellaceae</taxon>
        <taxon>Hoylesella</taxon>
    </lineage>
</organism>
<keyword evidence="3" id="KW-1185">Reference proteome</keyword>